<evidence type="ECO:0000259" key="2">
    <source>
        <dbReference type="Pfam" id="PF10988"/>
    </source>
</evidence>
<feature type="domain" description="Putative auto-transporter adhesin head GIN" evidence="2">
    <location>
        <begin position="45"/>
        <end position="181"/>
    </location>
</feature>
<reference evidence="3 4" key="1">
    <citation type="submission" date="2018-08" db="EMBL/GenBank/DDBJ databases">
        <title>Mucilaginibacter terrae sp. nov., isolated from manganese diggings.</title>
        <authorList>
            <person name="Huang Y."/>
            <person name="Zhou Z."/>
        </authorList>
    </citation>
    <scope>NUCLEOTIDE SEQUENCE [LARGE SCALE GENOMIC DNA]</scope>
    <source>
        <strain evidence="3 4">ZH6</strain>
    </source>
</reference>
<keyword evidence="4" id="KW-1185">Reference proteome</keyword>
<organism evidence="3 4">
    <name type="scientific">Mucilaginibacter terrenus</name>
    <dbReference type="NCBI Taxonomy" id="2482727"/>
    <lineage>
        <taxon>Bacteria</taxon>
        <taxon>Pseudomonadati</taxon>
        <taxon>Bacteroidota</taxon>
        <taxon>Sphingobacteriia</taxon>
        <taxon>Sphingobacteriales</taxon>
        <taxon>Sphingobacteriaceae</taxon>
        <taxon>Mucilaginibacter</taxon>
    </lineage>
</organism>
<keyword evidence="1" id="KW-0732">Signal</keyword>
<evidence type="ECO:0000313" key="4">
    <source>
        <dbReference type="Proteomes" id="UP000260823"/>
    </source>
</evidence>
<comment type="caution">
    <text evidence="3">The sequence shown here is derived from an EMBL/GenBank/DDBJ whole genome shotgun (WGS) entry which is preliminary data.</text>
</comment>
<sequence>MKAKFLTIATIITLATATFTTSFAADKNIKAQEEVSTVLSVAQINKIEIRGNVELFVSDGSADQVKVYNRYYAESAMVQNENGVLRIASYTDKKLVVWVTAADLRAISAYDNAEVKSFGNLSKIDLDVTLNNNASAQLNLDAFKASITVNDRAKANISGNVNDCAIIRDQSATLNQTGLVAVNKMEKTTNLFVQPKADVANVATL</sequence>
<evidence type="ECO:0000256" key="1">
    <source>
        <dbReference type="SAM" id="SignalP"/>
    </source>
</evidence>
<protein>
    <recommendedName>
        <fullName evidence="2">Putative auto-transporter adhesin head GIN domain-containing protein</fullName>
    </recommendedName>
</protein>
<evidence type="ECO:0000313" key="3">
    <source>
        <dbReference type="EMBL" id="RFZ85503.1"/>
    </source>
</evidence>
<dbReference type="AlphaFoldDB" id="A0A3E2NWX5"/>
<dbReference type="OrthoDB" id="796727at2"/>
<gene>
    <name evidence="3" type="ORF">DYU05_07865</name>
</gene>
<dbReference type="Gene3D" id="2.160.20.120">
    <property type="match status" value="1"/>
</dbReference>
<feature type="signal peptide" evidence="1">
    <location>
        <begin position="1"/>
        <end position="24"/>
    </location>
</feature>
<dbReference type="EMBL" id="QWDE01000001">
    <property type="protein sequence ID" value="RFZ85503.1"/>
    <property type="molecule type" value="Genomic_DNA"/>
</dbReference>
<dbReference type="Proteomes" id="UP000260823">
    <property type="component" value="Unassembled WGS sequence"/>
</dbReference>
<dbReference type="RefSeq" id="WP_117382402.1">
    <property type="nucleotide sequence ID" value="NZ_QWDE01000001.1"/>
</dbReference>
<proteinExistence type="predicted"/>
<dbReference type="InterPro" id="IPR021255">
    <property type="entry name" value="DUF2807"/>
</dbReference>
<accession>A0A3E2NWX5</accession>
<name>A0A3E2NWX5_9SPHI</name>
<dbReference type="Pfam" id="PF10988">
    <property type="entry name" value="DUF2807"/>
    <property type="match status" value="1"/>
</dbReference>
<feature type="chain" id="PRO_5017735919" description="Putative auto-transporter adhesin head GIN domain-containing protein" evidence="1">
    <location>
        <begin position="25"/>
        <end position="205"/>
    </location>
</feature>